<organism evidence="5">
    <name type="scientific">Leptolyngbya boryana CZ1</name>
    <dbReference type="NCBI Taxonomy" id="3060204"/>
    <lineage>
        <taxon>Bacteria</taxon>
        <taxon>Bacillati</taxon>
        <taxon>Cyanobacteriota</taxon>
        <taxon>Cyanophyceae</taxon>
        <taxon>Leptolyngbyales</taxon>
        <taxon>Leptolyngbyaceae</taxon>
        <taxon>Leptolyngbya group</taxon>
        <taxon>Leptolyngbya</taxon>
    </lineage>
</organism>
<feature type="domain" description="AB hydrolase-1" evidence="4">
    <location>
        <begin position="37"/>
        <end position="266"/>
    </location>
</feature>
<evidence type="ECO:0000313" key="5">
    <source>
        <dbReference type="EMBL" id="WNZ46155.1"/>
    </source>
</evidence>
<dbReference type="PRINTS" id="PR00412">
    <property type="entry name" value="EPOXHYDRLASE"/>
</dbReference>
<reference evidence="5" key="1">
    <citation type="journal article" date="2023" name="Plants (Basel)">
        <title>Genomic Analysis of Leptolyngbya boryana CZ1 Reveals Efficient Carbon Fixation Modules.</title>
        <authorList>
            <person name="Bai X."/>
            <person name="Wang H."/>
            <person name="Cheng W."/>
            <person name="Wang J."/>
            <person name="Ma M."/>
            <person name="Hu H."/>
            <person name="Song Z."/>
            <person name="Ma H."/>
            <person name="Fan Y."/>
            <person name="Du C."/>
            <person name="Xu J."/>
        </authorList>
    </citation>
    <scope>NUCLEOTIDE SEQUENCE</scope>
    <source>
        <strain evidence="5">CZ1</strain>
    </source>
</reference>
<dbReference type="RefSeq" id="WP_316427421.1">
    <property type="nucleotide sequence ID" value="NZ_CP130144.1"/>
</dbReference>
<dbReference type="AlphaFoldDB" id="A0AA96WUS2"/>
<dbReference type="PANTHER" id="PTHR42916:SF1">
    <property type="entry name" value="PROTEIN PHYLLO, CHLOROPLASTIC"/>
    <property type="match status" value="1"/>
</dbReference>
<proteinExistence type="inferred from homology"/>
<dbReference type="GO" id="GO:0009234">
    <property type="term" value="P:menaquinone biosynthetic process"/>
    <property type="evidence" value="ECO:0007669"/>
    <property type="project" value="UniProtKB-UniRule"/>
</dbReference>
<dbReference type="EMBL" id="CP130144">
    <property type="protein sequence ID" value="WNZ46155.1"/>
    <property type="molecule type" value="Genomic_DNA"/>
</dbReference>
<reference evidence="5" key="2">
    <citation type="submission" date="2023-07" db="EMBL/GenBank/DDBJ databases">
        <authorList>
            <person name="Bai X.-H."/>
            <person name="Wang H.-H."/>
            <person name="Wang J."/>
            <person name="Ma M.-Y."/>
            <person name="Hu H.-H."/>
            <person name="Song Z.-L."/>
            <person name="Ma H.-G."/>
            <person name="Fan Y."/>
            <person name="Du C.-Y."/>
            <person name="Xu J.-C."/>
        </authorList>
    </citation>
    <scope>NUCLEOTIDE SEQUENCE</scope>
    <source>
        <strain evidence="5">CZ1</strain>
    </source>
</reference>
<dbReference type="InterPro" id="IPR022485">
    <property type="entry name" value="SHCHC_synthase_MenH"/>
</dbReference>
<protein>
    <recommendedName>
        <fullName evidence="3">Putative 2-succinyl-6-hydroxy-2,4-cyclohexadiene-1-carboxylate synthase</fullName>
        <shortName evidence="3">SHCHC synthase</shortName>
        <ecNumber evidence="3">4.2.99.20</ecNumber>
    </recommendedName>
</protein>
<evidence type="ECO:0000256" key="3">
    <source>
        <dbReference type="HAMAP-Rule" id="MF_01660"/>
    </source>
</evidence>
<comment type="pathway">
    <text evidence="3">Quinol/quinone metabolism; 1,4-dihydroxy-2-naphthoate biosynthesis; 1,4-dihydroxy-2-naphthoate from chorismate: step 3/7.</text>
</comment>
<dbReference type="NCBIfam" id="TIGR03695">
    <property type="entry name" value="menH_SHCHC"/>
    <property type="match status" value="1"/>
</dbReference>
<sequence>MRGSTAGKRSCFELGFNIVPQKFTEMLLNFTSASSQPAVLFLHGFLGNHTEFHSVSSRLEQFNCMAIDLPGHGKTQETWEYSLPNTAEAIVELLTQAQIDQANLVGYSMGGRLALYLALTYPDRFPKVVIESGSPGLKTARERSQRIQHDHELANRLEADFQQFLRDWYNMPLFRSFAAHPNFEQIVQERAKNNPLELARSLREMGTGMQPSLWKTLESHRQPILLIVGECDRKFIEINQEMAELCPTAELVIVSDCGHNVHFEKPEEFVDRLQHFLLDSQSNL</sequence>
<dbReference type="InterPro" id="IPR000073">
    <property type="entry name" value="AB_hydrolase_1"/>
</dbReference>
<dbReference type="EC" id="4.2.99.20" evidence="3"/>
<comment type="function">
    <text evidence="3">Catalyzes a proton abstraction reaction that results in 2,5-elimination of pyruvate from 2-succinyl-5-enolpyruvyl-6-hydroxy-3-cyclohexene-1-carboxylate (SEPHCHC) and the formation of 2-succinyl-6-hydroxy-2,4-cyclohexadiene-1-carboxylate (SHCHC).</text>
</comment>
<comment type="catalytic activity">
    <reaction evidence="3">
        <text>5-enolpyruvoyl-6-hydroxy-2-succinyl-cyclohex-3-ene-1-carboxylate = (1R,6R)-6-hydroxy-2-succinyl-cyclohexa-2,4-diene-1-carboxylate + pyruvate</text>
        <dbReference type="Rhea" id="RHEA:25597"/>
        <dbReference type="ChEBI" id="CHEBI:15361"/>
        <dbReference type="ChEBI" id="CHEBI:58689"/>
        <dbReference type="ChEBI" id="CHEBI:58818"/>
        <dbReference type="EC" id="4.2.99.20"/>
    </reaction>
</comment>
<dbReference type="GO" id="GO:0070205">
    <property type="term" value="F:2-succinyl-6-hydroxy-2,4-cyclohexadiene-1-carboxylate synthase activity"/>
    <property type="evidence" value="ECO:0007669"/>
    <property type="project" value="UniProtKB-UniRule"/>
</dbReference>
<keyword evidence="1" id="KW-0474">Menaquinone biosynthesis</keyword>
<dbReference type="Pfam" id="PF00561">
    <property type="entry name" value="Abhydrolase_1"/>
    <property type="match status" value="1"/>
</dbReference>
<dbReference type="InterPro" id="IPR029058">
    <property type="entry name" value="AB_hydrolase_fold"/>
</dbReference>
<evidence type="ECO:0000256" key="2">
    <source>
        <dbReference type="ARBA" id="ARBA00023239"/>
    </source>
</evidence>
<dbReference type="SUPFAM" id="SSF53474">
    <property type="entry name" value="alpha/beta-Hydrolases"/>
    <property type="match status" value="1"/>
</dbReference>
<comment type="similarity">
    <text evidence="3">Belongs to the AB hydrolase superfamily. MenH family.</text>
</comment>
<evidence type="ECO:0000256" key="1">
    <source>
        <dbReference type="ARBA" id="ARBA00022428"/>
    </source>
</evidence>
<dbReference type="Gene3D" id="3.40.50.1820">
    <property type="entry name" value="alpha/beta hydrolase"/>
    <property type="match status" value="1"/>
</dbReference>
<dbReference type="PANTHER" id="PTHR42916">
    <property type="entry name" value="2-SUCCINYL-5-ENOLPYRUVYL-6-HYDROXY-3-CYCLOHEXENE-1-CARBOXYLATE SYNTHASE"/>
    <property type="match status" value="1"/>
</dbReference>
<dbReference type="GO" id="GO:0042372">
    <property type="term" value="P:phylloquinone biosynthetic process"/>
    <property type="evidence" value="ECO:0007669"/>
    <property type="project" value="UniProtKB-UniRule"/>
</dbReference>
<evidence type="ECO:0000259" key="4">
    <source>
        <dbReference type="Pfam" id="PF00561"/>
    </source>
</evidence>
<dbReference type="PRINTS" id="PR00111">
    <property type="entry name" value="ABHYDROLASE"/>
</dbReference>
<name>A0AA96WUS2_LEPBY</name>
<dbReference type="InterPro" id="IPR000639">
    <property type="entry name" value="Epox_hydrolase-like"/>
</dbReference>
<keyword evidence="2 3" id="KW-0456">Lyase</keyword>
<comment type="subunit">
    <text evidence="3">Monomer.</text>
</comment>
<dbReference type="HAMAP" id="MF_01660">
    <property type="entry name" value="MenH"/>
    <property type="match status" value="1"/>
</dbReference>
<comment type="pathway">
    <text evidence="3">Cofactor biosynthesis; phylloquinone biosynthesis.</text>
</comment>
<gene>
    <name evidence="3 5" type="primary">menH</name>
    <name evidence="5" type="ORF">Q2T42_30665</name>
</gene>
<accession>A0AA96WUS2</accession>